<evidence type="ECO:0000313" key="1">
    <source>
        <dbReference type="EMBL" id="KAG7284190.1"/>
    </source>
</evidence>
<proteinExistence type="predicted"/>
<evidence type="ECO:0000313" key="2">
    <source>
        <dbReference type="Proteomes" id="UP001197093"/>
    </source>
</evidence>
<keyword evidence="2" id="KW-1185">Reference proteome</keyword>
<comment type="caution">
    <text evidence="1">The sequence shown here is derived from an EMBL/GenBank/DDBJ whole genome shotgun (WGS) entry which is preliminary data.</text>
</comment>
<gene>
    <name evidence="1" type="ORF">NEMBOFW57_010553</name>
</gene>
<dbReference type="AlphaFoldDB" id="A0AAD4HVD5"/>
<protein>
    <submittedName>
        <fullName evidence="1">Uncharacterized protein</fullName>
    </submittedName>
</protein>
<dbReference type="EMBL" id="JAHCVI010000006">
    <property type="protein sequence ID" value="KAG7284190.1"/>
    <property type="molecule type" value="Genomic_DNA"/>
</dbReference>
<organism evidence="1 2">
    <name type="scientific">Staphylotrichum longicolle</name>
    <dbReference type="NCBI Taxonomy" id="669026"/>
    <lineage>
        <taxon>Eukaryota</taxon>
        <taxon>Fungi</taxon>
        <taxon>Dikarya</taxon>
        <taxon>Ascomycota</taxon>
        <taxon>Pezizomycotina</taxon>
        <taxon>Sordariomycetes</taxon>
        <taxon>Sordariomycetidae</taxon>
        <taxon>Sordariales</taxon>
        <taxon>Chaetomiaceae</taxon>
        <taxon>Staphylotrichum</taxon>
    </lineage>
</organism>
<dbReference type="Proteomes" id="UP001197093">
    <property type="component" value="Unassembled WGS sequence"/>
</dbReference>
<sequence length="108" mass="12356">MGFSKQQQRKMLRLLEQFGDSSTSDVSLQPWSSTVVIDEDPRMEEDLSGNLISDRPHGDDSDEYEYEYYYAEYYAEDYWDSEGLVFVSENPVFPISFVGDVGAAVISD</sequence>
<name>A0AAD4HVD5_9PEZI</name>
<accession>A0AAD4HVD5</accession>
<reference evidence="1" key="1">
    <citation type="submission" date="2023-02" db="EMBL/GenBank/DDBJ databases">
        <authorList>
            <person name="Palmer J.M."/>
        </authorList>
    </citation>
    <scope>NUCLEOTIDE SEQUENCE</scope>
    <source>
        <strain evidence="1">FW57</strain>
    </source>
</reference>